<feature type="domain" description="RCC1-like" evidence="3">
    <location>
        <begin position="19"/>
        <end position="207"/>
    </location>
</feature>
<dbReference type="OrthoDB" id="6021957at2759"/>
<dbReference type="Gene3D" id="2.130.10.30">
    <property type="entry name" value="Regulator of chromosome condensation 1/beta-lactamase-inhibitor protein II"/>
    <property type="match status" value="1"/>
</dbReference>
<name>A0A7M5TVX3_9CNID</name>
<dbReference type="InterPro" id="IPR000408">
    <property type="entry name" value="Reg_chr_condens"/>
</dbReference>
<feature type="repeat" description="RCC1" evidence="2">
    <location>
        <begin position="282"/>
        <end position="332"/>
    </location>
</feature>
<organism evidence="4 5">
    <name type="scientific">Clytia hemisphaerica</name>
    <dbReference type="NCBI Taxonomy" id="252671"/>
    <lineage>
        <taxon>Eukaryota</taxon>
        <taxon>Metazoa</taxon>
        <taxon>Cnidaria</taxon>
        <taxon>Hydrozoa</taxon>
        <taxon>Hydroidolina</taxon>
        <taxon>Leptothecata</taxon>
        <taxon>Obeliida</taxon>
        <taxon>Clytiidae</taxon>
        <taxon>Clytia</taxon>
    </lineage>
</organism>
<evidence type="ECO:0000313" key="5">
    <source>
        <dbReference type="Proteomes" id="UP000594262"/>
    </source>
</evidence>
<dbReference type="InterPro" id="IPR058923">
    <property type="entry name" value="RCC1-like_dom"/>
</dbReference>
<dbReference type="PANTHER" id="PTHR22872">
    <property type="entry name" value="BTK-BINDING PROTEIN-RELATED"/>
    <property type="match status" value="1"/>
</dbReference>
<feature type="repeat" description="RCC1" evidence="2">
    <location>
        <begin position="126"/>
        <end position="178"/>
    </location>
</feature>
<feature type="repeat" description="RCC1" evidence="2">
    <location>
        <begin position="333"/>
        <end position="385"/>
    </location>
</feature>
<sequence>MQAQSYTDSLTGKTTNCIGSEHESFVWGSNSSHQLVEGNKDKILVPKKSASFKDAVQVEAGQYCTFVIFGDGTLHACGKGTYGRLGLGDSNNQEHLKRINSCDRPIIQVSSSKGSDGHTLALSKDGKVYSWGDGDYGKLGHGNTMMQKIPKIIQGPFRHKIIKFISAGSRHSAAITETKELYTWGEGEHGRLGHGDSSSQKTPKLVHGIGLVGQVATGSSHTIVLSKDGLTVWTFGAGDNGKLGHGDTNKSYTPKVVEALSGIHIRKVAAGTQCSMVLTSNGLIYVWGCGPCLGTGAADMVNLLPKIVTSLQDKFIIDLSLGDSHCLALTKDHEVYSWGNNSMGQCGLGHTATPIATPTKISHLDGVNIQQLCAGTSHSIVWTTPPIDRKLVALKKAYCVSVKPETFSKLHNYVEVYLNNKDKLQDFQSADNEKCFADQYLCYTLNLLSSHLMLAVQDETCSREILGKSHKPLLDLLLKLINESKDNQLIQQCVTDTLKNGAQYLLPKPEERIELLLSLLPKTSDDLQKASSGDMFLLNLLVSSVRDHDVISDIFGFNLAHTTTMNPVEGKMSDKERKTEALGMVMRLLLRSSALLTGHDLKKRLAQQKSEHLILQKSLLLLLNQLQLHLFSVLLNGKTQDILAGKIANEYLLVICQHASTAASSAIALFNSSDNYQHKQKFVIDYLMHSLCGSTLFSLLHLILTLPPISYASIMRSCTDLFSIFPALNQLIQSVPQYQMLTAIELSDPLRRKPGGTREPFWAWVYDMQCTLSVVVGRAIHHGMTWANISCEERTCQYWLDSILVQNGIEEREKLREHAYVECMQQITVSTLDNFHCQITTELPTSTKTILDLANGPSFPYVVAVWNEFVDYSANEFTNFTSIQSPLLKATSRYVLAALLHHCNLFTEIQMKSCNLKLLSILFEAVLTTQSQLQTTFPELSNEDWLNKEMNKTLVEEYCQARLMTCCKLILSLKPARNEADELTTCMAREICSSITKVLDEALDNGTVVATILHKPLHAHLQRAKVVKIHPIQPHSIQEHKNMKSLWKK</sequence>
<evidence type="ECO:0000256" key="2">
    <source>
        <dbReference type="PROSITE-ProRule" id="PRU00235"/>
    </source>
</evidence>
<protein>
    <recommendedName>
        <fullName evidence="3">RCC1-like domain-containing protein</fullName>
    </recommendedName>
</protein>
<dbReference type="PROSITE" id="PS50012">
    <property type="entry name" value="RCC1_3"/>
    <property type="match status" value="6"/>
</dbReference>
<dbReference type="AlphaFoldDB" id="A0A7M5TVX3"/>
<feature type="repeat" description="RCC1" evidence="2">
    <location>
        <begin position="179"/>
        <end position="228"/>
    </location>
</feature>
<accession>A0A7M5TVX3</accession>
<evidence type="ECO:0000259" key="3">
    <source>
        <dbReference type="Pfam" id="PF25390"/>
    </source>
</evidence>
<reference evidence="4" key="1">
    <citation type="submission" date="2021-01" db="UniProtKB">
        <authorList>
            <consortium name="EnsemblMetazoa"/>
        </authorList>
    </citation>
    <scope>IDENTIFICATION</scope>
</reference>
<dbReference type="PRINTS" id="PR00633">
    <property type="entry name" value="RCCNDNSATION"/>
</dbReference>
<keyword evidence="5" id="KW-1185">Reference proteome</keyword>
<dbReference type="Proteomes" id="UP000594262">
    <property type="component" value="Unplaced"/>
</dbReference>
<dbReference type="PANTHER" id="PTHR22872:SF6">
    <property type="entry name" value="E3 UBIQUITIN-PROTEIN LIGASE HERC1-RELATED"/>
    <property type="match status" value="1"/>
</dbReference>
<dbReference type="InterPro" id="IPR009091">
    <property type="entry name" value="RCC1/BLIP-II"/>
</dbReference>
<feature type="repeat" description="RCC1" evidence="2">
    <location>
        <begin position="72"/>
        <end position="125"/>
    </location>
</feature>
<evidence type="ECO:0000256" key="1">
    <source>
        <dbReference type="ARBA" id="ARBA00022737"/>
    </source>
</evidence>
<dbReference type="PROSITE" id="PS00626">
    <property type="entry name" value="RCC1_2"/>
    <property type="match status" value="2"/>
</dbReference>
<dbReference type="EnsemblMetazoa" id="CLYHEMT002729.2">
    <property type="protein sequence ID" value="CLYHEMP002729.2"/>
    <property type="gene ID" value="CLYHEMG002729"/>
</dbReference>
<dbReference type="SUPFAM" id="SSF50985">
    <property type="entry name" value="RCC1/BLIP-II"/>
    <property type="match status" value="1"/>
</dbReference>
<evidence type="ECO:0000313" key="4">
    <source>
        <dbReference type="EnsemblMetazoa" id="CLYHEMP002729.2"/>
    </source>
</evidence>
<dbReference type="Pfam" id="PF00415">
    <property type="entry name" value="RCC1"/>
    <property type="match status" value="2"/>
</dbReference>
<dbReference type="Pfam" id="PF25390">
    <property type="entry name" value="WD40_RLD"/>
    <property type="match status" value="1"/>
</dbReference>
<keyword evidence="1" id="KW-0677">Repeat</keyword>
<dbReference type="InterPro" id="IPR051625">
    <property type="entry name" value="Signaling_Regulatory_Domain"/>
</dbReference>
<feature type="repeat" description="RCC1" evidence="2">
    <location>
        <begin position="230"/>
        <end position="281"/>
    </location>
</feature>
<proteinExistence type="predicted"/>